<organism evidence="2 3">
    <name type="scientific">Myotis brandtii</name>
    <name type="common">Brandt's bat</name>
    <dbReference type="NCBI Taxonomy" id="109478"/>
    <lineage>
        <taxon>Eukaryota</taxon>
        <taxon>Metazoa</taxon>
        <taxon>Chordata</taxon>
        <taxon>Craniata</taxon>
        <taxon>Vertebrata</taxon>
        <taxon>Euteleostomi</taxon>
        <taxon>Mammalia</taxon>
        <taxon>Eutheria</taxon>
        <taxon>Laurasiatheria</taxon>
        <taxon>Chiroptera</taxon>
        <taxon>Yangochiroptera</taxon>
        <taxon>Vespertilionidae</taxon>
        <taxon>Myotis</taxon>
    </lineage>
</organism>
<name>S7NQ03_MYOBR</name>
<accession>S7NQ03</accession>
<dbReference type="AlphaFoldDB" id="S7NQ03"/>
<evidence type="ECO:0000313" key="2">
    <source>
        <dbReference type="EMBL" id="EPQ19316.1"/>
    </source>
</evidence>
<sequence length="104" mass="10314">MTALGNTAMGADTPKATDADLDPEAACTYPPGTAPAAQEDHNTSPDQDGASVDPPGTTLGNAAMGADTPKATDADLDPEAACTYPPGVALPPYPPVPTRLGRPG</sequence>
<protein>
    <submittedName>
        <fullName evidence="2">Uncharacterized protein</fullName>
    </submittedName>
</protein>
<evidence type="ECO:0000256" key="1">
    <source>
        <dbReference type="SAM" id="MobiDB-lite"/>
    </source>
</evidence>
<proteinExistence type="predicted"/>
<gene>
    <name evidence="2" type="ORF">D623_10012571</name>
</gene>
<keyword evidence="3" id="KW-1185">Reference proteome</keyword>
<reference evidence="2 3" key="1">
    <citation type="journal article" date="2013" name="Nat. Commun.">
        <title>Genome analysis reveals insights into physiology and longevity of the Brandt's bat Myotis brandtii.</title>
        <authorList>
            <person name="Seim I."/>
            <person name="Fang X."/>
            <person name="Xiong Z."/>
            <person name="Lobanov A.V."/>
            <person name="Huang Z."/>
            <person name="Ma S."/>
            <person name="Feng Y."/>
            <person name="Turanov A.A."/>
            <person name="Zhu Y."/>
            <person name="Lenz T.L."/>
            <person name="Gerashchenko M.V."/>
            <person name="Fan D."/>
            <person name="Hee Yim S."/>
            <person name="Yao X."/>
            <person name="Jordan D."/>
            <person name="Xiong Y."/>
            <person name="Ma Y."/>
            <person name="Lyapunov A.N."/>
            <person name="Chen G."/>
            <person name="Kulakova O.I."/>
            <person name="Sun Y."/>
            <person name="Lee S.G."/>
            <person name="Bronson R.T."/>
            <person name="Moskalev A.A."/>
            <person name="Sunyaev S.R."/>
            <person name="Zhang G."/>
            <person name="Krogh A."/>
            <person name="Wang J."/>
            <person name="Gladyshev V.N."/>
        </authorList>
    </citation>
    <scope>NUCLEOTIDE SEQUENCE [LARGE SCALE GENOMIC DNA]</scope>
</reference>
<dbReference type="EMBL" id="KE164642">
    <property type="protein sequence ID" value="EPQ19316.1"/>
    <property type="molecule type" value="Genomic_DNA"/>
</dbReference>
<feature type="region of interest" description="Disordered" evidence="1">
    <location>
        <begin position="1"/>
        <end position="104"/>
    </location>
</feature>
<feature type="compositionally biased region" description="Pro residues" evidence="1">
    <location>
        <begin position="88"/>
        <end position="97"/>
    </location>
</feature>
<dbReference type="Proteomes" id="UP000052978">
    <property type="component" value="Unassembled WGS sequence"/>
</dbReference>
<evidence type="ECO:0000313" key="3">
    <source>
        <dbReference type="Proteomes" id="UP000052978"/>
    </source>
</evidence>